<evidence type="ECO:0000313" key="2">
    <source>
        <dbReference type="EMBL" id="SEP04861.1"/>
    </source>
</evidence>
<dbReference type="RefSeq" id="WP_093119736.1">
    <property type="nucleotide sequence ID" value="NZ_FODS01000021.1"/>
</dbReference>
<name>A0A1H8UNZ1_9RHOB</name>
<evidence type="ECO:0000259" key="1">
    <source>
        <dbReference type="PROSITE" id="PS51819"/>
    </source>
</evidence>
<sequence length="178" mass="20257">MKQKDKSNAVCLFHFNLNCTDLDCSTTFYELIGFHRVIEFEETDAERSFADIGLVPILRVPEGCKARARFLMLGDDPRATRLDLIEWTLPPTRGRLSGDLTAVGVPRICLRVRNADEMHEGLSLAGHQPYSPPTEIDMGGTRQRVFCCPDPDGFIVEFMEFLRQERTANREEPGDDHR</sequence>
<dbReference type="InterPro" id="IPR037523">
    <property type="entry name" value="VOC_core"/>
</dbReference>
<dbReference type="CDD" id="cd06587">
    <property type="entry name" value="VOC"/>
    <property type="match status" value="1"/>
</dbReference>
<protein>
    <recommendedName>
        <fullName evidence="1">VOC domain-containing protein</fullName>
    </recommendedName>
</protein>
<proteinExistence type="predicted"/>
<dbReference type="PROSITE" id="PS51819">
    <property type="entry name" value="VOC"/>
    <property type="match status" value="1"/>
</dbReference>
<organism evidence="2 3">
    <name type="scientific">Salinihabitans flavidus</name>
    <dbReference type="NCBI Taxonomy" id="569882"/>
    <lineage>
        <taxon>Bacteria</taxon>
        <taxon>Pseudomonadati</taxon>
        <taxon>Pseudomonadota</taxon>
        <taxon>Alphaproteobacteria</taxon>
        <taxon>Rhodobacterales</taxon>
        <taxon>Roseobacteraceae</taxon>
        <taxon>Salinihabitans</taxon>
    </lineage>
</organism>
<keyword evidence="3" id="KW-1185">Reference proteome</keyword>
<gene>
    <name evidence="2" type="ORF">SAMN04490248_12134</name>
</gene>
<dbReference type="AlphaFoldDB" id="A0A1H8UNZ1"/>
<dbReference type="InterPro" id="IPR029068">
    <property type="entry name" value="Glyas_Bleomycin-R_OHBP_Dase"/>
</dbReference>
<feature type="domain" description="VOC" evidence="1">
    <location>
        <begin position="11"/>
        <end position="161"/>
    </location>
</feature>
<dbReference type="Gene3D" id="3.10.180.10">
    <property type="entry name" value="2,3-Dihydroxybiphenyl 1,2-Dioxygenase, domain 1"/>
    <property type="match status" value="1"/>
</dbReference>
<dbReference type="STRING" id="569882.SAMN04490248_12134"/>
<dbReference type="SUPFAM" id="SSF54593">
    <property type="entry name" value="Glyoxalase/Bleomycin resistance protein/Dihydroxybiphenyl dioxygenase"/>
    <property type="match status" value="1"/>
</dbReference>
<reference evidence="2 3" key="1">
    <citation type="submission" date="2016-10" db="EMBL/GenBank/DDBJ databases">
        <authorList>
            <person name="de Groot N.N."/>
        </authorList>
    </citation>
    <scope>NUCLEOTIDE SEQUENCE [LARGE SCALE GENOMIC DNA]</scope>
    <source>
        <strain evidence="2 3">DSM 27842</strain>
    </source>
</reference>
<evidence type="ECO:0000313" key="3">
    <source>
        <dbReference type="Proteomes" id="UP000198893"/>
    </source>
</evidence>
<dbReference type="EMBL" id="FODS01000021">
    <property type="protein sequence ID" value="SEP04861.1"/>
    <property type="molecule type" value="Genomic_DNA"/>
</dbReference>
<dbReference type="Proteomes" id="UP000198893">
    <property type="component" value="Unassembled WGS sequence"/>
</dbReference>
<accession>A0A1H8UNZ1</accession>